<dbReference type="SMART" id="SM00829">
    <property type="entry name" value="PKS_ER"/>
    <property type="match status" value="1"/>
</dbReference>
<keyword evidence="5" id="KW-1185">Reference proteome</keyword>
<evidence type="ECO:0000259" key="3">
    <source>
        <dbReference type="SMART" id="SM00829"/>
    </source>
</evidence>
<dbReference type="Pfam" id="PF08240">
    <property type="entry name" value="ADH_N"/>
    <property type="match status" value="1"/>
</dbReference>
<reference evidence="4" key="1">
    <citation type="submission" date="2019-04" db="EMBL/GenBank/DDBJ databases">
        <authorList>
            <consortium name="Science for Life Laboratories"/>
        </authorList>
    </citation>
    <scope>NUCLEOTIDE SEQUENCE</scope>
    <source>
        <strain evidence="4">MBLW1</strain>
    </source>
</reference>
<dbReference type="Proteomes" id="UP000464378">
    <property type="component" value="Chromosome"/>
</dbReference>
<dbReference type="InterPro" id="IPR013154">
    <property type="entry name" value="ADH-like_N"/>
</dbReference>
<dbReference type="InterPro" id="IPR013149">
    <property type="entry name" value="ADH-like_C"/>
</dbReference>
<dbReference type="GO" id="GO:0070402">
    <property type="term" value="F:NADPH binding"/>
    <property type="evidence" value="ECO:0007669"/>
    <property type="project" value="TreeGrafter"/>
</dbReference>
<dbReference type="Gene3D" id="3.90.180.10">
    <property type="entry name" value="Medium-chain alcohol dehydrogenases, catalytic domain"/>
    <property type="match status" value="1"/>
</dbReference>
<dbReference type="Gene3D" id="3.40.50.720">
    <property type="entry name" value="NAD(P)-binding Rossmann-like Domain"/>
    <property type="match status" value="1"/>
</dbReference>
<dbReference type="GO" id="GO:0016651">
    <property type="term" value="F:oxidoreductase activity, acting on NAD(P)H"/>
    <property type="evidence" value="ECO:0007669"/>
    <property type="project" value="TreeGrafter"/>
</dbReference>
<name>A0A6C2YGX7_9BACT</name>
<dbReference type="InterPro" id="IPR036291">
    <property type="entry name" value="NAD(P)-bd_dom_sf"/>
</dbReference>
<evidence type="ECO:0000313" key="5">
    <source>
        <dbReference type="Proteomes" id="UP000464378"/>
    </source>
</evidence>
<organism evidence="4">
    <name type="scientific">Tuwongella immobilis</name>
    <dbReference type="NCBI Taxonomy" id="692036"/>
    <lineage>
        <taxon>Bacteria</taxon>
        <taxon>Pseudomonadati</taxon>
        <taxon>Planctomycetota</taxon>
        <taxon>Planctomycetia</taxon>
        <taxon>Gemmatales</taxon>
        <taxon>Gemmataceae</taxon>
        <taxon>Tuwongella</taxon>
    </lineage>
</organism>
<dbReference type="AlphaFoldDB" id="A0A6C2YGX7"/>
<dbReference type="EMBL" id="LR586016">
    <property type="protein sequence ID" value="VIP00746.1"/>
    <property type="molecule type" value="Genomic_DNA"/>
</dbReference>
<keyword evidence="1" id="KW-0521">NADP</keyword>
<dbReference type="SUPFAM" id="SSF50129">
    <property type="entry name" value="GroES-like"/>
    <property type="match status" value="1"/>
</dbReference>
<feature type="domain" description="Enoyl reductase (ER)" evidence="3">
    <location>
        <begin position="10"/>
        <end position="329"/>
    </location>
</feature>
<dbReference type="PANTHER" id="PTHR48106">
    <property type="entry name" value="QUINONE OXIDOREDUCTASE PIG3-RELATED"/>
    <property type="match status" value="1"/>
</dbReference>
<dbReference type="InterPro" id="IPR020843">
    <property type="entry name" value="ER"/>
</dbReference>
<dbReference type="KEGG" id="tim:GMBLW1_32140"/>
<dbReference type="EMBL" id="LR593887">
    <property type="protein sequence ID" value="VTR96910.1"/>
    <property type="molecule type" value="Genomic_DNA"/>
</dbReference>
<dbReference type="InterPro" id="IPR011032">
    <property type="entry name" value="GroES-like_sf"/>
</dbReference>
<keyword evidence="2" id="KW-0560">Oxidoreductase</keyword>
<proteinExistence type="predicted"/>
<protein>
    <recommendedName>
        <fullName evidence="3">Enoyl reductase (ER) domain-containing protein</fullName>
    </recommendedName>
</protein>
<evidence type="ECO:0000256" key="1">
    <source>
        <dbReference type="ARBA" id="ARBA00022857"/>
    </source>
</evidence>
<evidence type="ECO:0000313" key="4">
    <source>
        <dbReference type="EMBL" id="VIP00746.1"/>
    </source>
</evidence>
<sequence length="331" mass="35796">MLALQFDRCGPPTEVLRLVDCPDRSLRPGELRIRMHAAPINPSDLLYIAGNYPLPAQPPCIAGFEGVGTVIESGGGFLARWRKGQRVVVLSPEGTWCQHAIAPALRVIPVPETLRDEQAATFFVNPMTALVMIERVLRLRRGQWLVQSAANSVLGKMIIRLCRSRGIHTLNLVRRSASIPELLEIGADAVLPLDAAGGEAAIPDLVRQQTKGIGAAAGIDAVGGTLASTLLESLAPRGRLLVYGLLSGQPIAFNPRLLMTQGKQIEGFWLAEWFQRHSPLTMLGLIRQVTRGILAGTLATPVAATYPLDDYSAAIAHAQQSDRAGKILFRF</sequence>
<dbReference type="Pfam" id="PF00107">
    <property type="entry name" value="ADH_zinc_N"/>
    <property type="match status" value="1"/>
</dbReference>
<dbReference type="PANTHER" id="PTHR48106:SF18">
    <property type="entry name" value="QUINONE OXIDOREDUCTASE PIG3"/>
    <property type="match status" value="1"/>
</dbReference>
<dbReference type="InParanoid" id="A0A6C2YGX7"/>
<dbReference type="SUPFAM" id="SSF51735">
    <property type="entry name" value="NAD(P)-binding Rossmann-fold domains"/>
    <property type="match status" value="1"/>
</dbReference>
<dbReference type="CDD" id="cd05282">
    <property type="entry name" value="ETR_like"/>
    <property type="match status" value="1"/>
</dbReference>
<gene>
    <name evidence="4" type="ORF">GMBLW1_32140</name>
</gene>
<evidence type="ECO:0000256" key="2">
    <source>
        <dbReference type="ARBA" id="ARBA00023002"/>
    </source>
</evidence>
<accession>A0A6C2YGX7</accession>
<dbReference type="RefSeq" id="WP_162655932.1">
    <property type="nucleotide sequence ID" value="NZ_LR593887.1"/>
</dbReference>